<dbReference type="EMBL" id="CP001291">
    <property type="protein sequence ID" value="ACK72026.1"/>
    <property type="molecule type" value="Genomic_DNA"/>
</dbReference>
<accession>B7KHS9</accession>
<protein>
    <submittedName>
        <fullName evidence="1">Uncharacterized protein</fullName>
    </submittedName>
</protein>
<dbReference type="HOGENOM" id="CLU_3381483_0_0_3"/>
<name>B7KHS9_GLOC7</name>
<dbReference type="AlphaFoldDB" id="B7KHS9"/>
<gene>
    <name evidence="1" type="ordered locus">PCC7424_3642</name>
</gene>
<sequence length="33" mass="3722">MLAENLLNSRDYHIILAKSAAQKLGSIPRLEKQ</sequence>
<dbReference type="STRING" id="65393.PCC7424_3642"/>
<reference evidence="2" key="1">
    <citation type="journal article" date="2011" name="MBio">
        <title>Novel metabolic attributes of the genus Cyanothece, comprising a group of unicellular nitrogen-fixing Cyanobacteria.</title>
        <authorList>
            <person name="Bandyopadhyay A."/>
            <person name="Elvitigala T."/>
            <person name="Welsh E."/>
            <person name="Stockel J."/>
            <person name="Liberton M."/>
            <person name="Min H."/>
            <person name="Sherman L.A."/>
            <person name="Pakrasi H.B."/>
        </authorList>
    </citation>
    <scope>NUCLEOTIDE SEQUENCE [LARGE SCALE GENOMIC DNA]</scope>
    <source>
        <strain evidence="2">PCC 7424</strain>
    </source>
</reference>
<evidence type="ECO:0000313" key="1">
    <source>
        <dbReference type="EMBL" id="ACK72026.1"/>
    </source>
</evidence>
<organism evidence="1 2">
    <name type="scientific">Gloeothece citriformis (strain PCC 7424)</name>
    <name type="common">Cyanothece sp. (strain PCC 7424)</name>
    <dbReference type="NCBI Taxonomy" id="65393"/>
    <lineage>
        <taxon>Bacteria</taxon>
        <taxon>Bacillati</taxon>
        <taxon>Cyanobacteriota</taxon>
        <taxon>Cyanophyceae</taxon>
        <taxon>Oscillatoriophycideae</taxon>
        <taxon>Chroococcales</taxon>
        <taxon>Aphanothecaceae</taxon>
        <taxon>Gloeothece</taxon>
        <taxon>Gloeothece citriformis</taxon>
    </lineage>
</organism>
<dbReference type="KEGG" id="cyc:PCC7424_3642"/>
<evidence type="ECO:0000313" key="2">
    <source>
        <dbReference type="Proteomes" id="UP000002384"/>
    </source>
</evidence>
<keyword evidence="2" id="KW-1185">Reference proteome</keyword>
<dbReference type="Proteomes" id="UP000002384">
    <property type="component" value="Chromosome"/>
</dbReference>
<proteinExistence type="predicted"/>